<sequence length="242" mass="26469">MESGASRSSGRRCGRARGIRNVSDHSHQSRPFDALNSRGLAGKREYVKGLARRDDAEALSLLVECLCDESWFLRELAEDALLRAGPRSSVVLLPLLEQGLWFTRTSAARVLGKFACRDAVPGLLRLAEDANETVAAAACGALIAIGRGGGTVRIARELFRVPPEVRRRRIEELAALERPMADRIERLQRNERLMSLERGDDLSDESPEVGGAEGLEREPLTGSAADSRPQEPEPRRGDAPPP</sequence>
<comment type="caution">
    <text evidence="2">The sequence shown here is derived from an EMBL/GenBank/DDBJ whole genome shotgun (WGS) entry which is preliminary data.</text>
</comment>
<dbReference type="InterPro" id="IPR016024">
    <property type="entry name" value="ARM-type_fold"/>
</dbReference>
<feature type="region of interest" description="Disordered" evidence="1">
    <location>
        <begin position="193"/>
        <end position="242"/>
    </location>
</feature>
<dbReference type="InterPro" id="IPR011989">
    <property type="entry name" value="ARM-like"/>
</dbReference>
<feature type="compositionally biased region" description="Basic and acidic residues" evidence="1">
    <location>
        <begin position="228"/>
        <end position="242"/>
    </location>
</feature>
<feature type="region of interest" description="Disordered" evidence="1">
    <location>
        <begin position="1"/>
        <end position="34"/>
    </location>
</feature>
<dbReference type="Proteomes" id="UP000316609">
    <property type="component" value="Unassembled WGS sequence"/>
</dbReference>
<dbReference type="InterPro" id="IPR004155">
    <property type="entry name" value="PBS_lyase_HEAT"/>
</dbReference>
<dbReference type="SUPFAM" id="SSF48371">
    <property type="entry name" value="ARM repeat"/>
    <property type="match status" value="1"/>
</dbReference>
<organism evidence="2 3">
    <name type="scientific">Eiseniibacteriota bacterium</name>
    <dbReference type="NCBI Taxonomy" id="2212470"/>
    <lineage>
        <taxon>Bacteria</taxon>
        <taxon>Candidatus Eiseniibacteriota</taxon>
    </lineage>
</organism>
<evidence type="ECO:0000313" key="3">
    <source>
        <dbReference type="Proteomes" id="UP000316609"/>
    </source>
</evidence>
<protein>
    <recommendedName>
        <fullName evidence="4">HEAT repeat domain-containing protein</fullName>
    </recommendedName>
</protein>
<evidence type="ECO:0000256" key="1">
    <source>
        <dbReference type="SAM" id="MobiDB-lite"/>
    </source>
</evidence>
<dbReference type="SMART" id="SM00567">
    <property type="entry name" value="EZ_HEAT"/>
    <property type="match status" value="1"/>
</dbReference>
<dbReference type="EMBL" id="VBOY01000066">
    <property type="protein sequence ID" value="TMQ65746.1"/>
    <property type="molecule type" value="Genomic_DNA"/>
</dbReference>
<evidence type="ECO:0000313" key="2">
    <source>
        <dbReference type="EMBL" id="TMQ65746.1"/>
    </source>
</evidence>
<feature type="compositionally biased region" description="Basic residues" evidence="1">
    <location>
        <begin position="9"/>
        <end position="18"/>
    </location>
</feature>
<dbReference type="Gene3D" id="1.25.10.10">
    <property type="entry name" value="Leucine-rich Repeat Variant"/>
    <property type="match status" value="1"/>
</dbReference>
<dbReference type="Pfam" id="PF13646">
    <property type="entry name" value="HEAT_2"/>
    <property type="match status" value="1"/>
</dbReference>
<accession>A0A538TQ35</accession>
<proteinExistence type="predicted"/>
<evidence type="ECO:0008006" key="4">
    <source>
        <dbReference type="Google" id="ProtNLM"/>
    </source>
</evidence>
<name>A0A538TQ35_UNCEI</name>
<reference evidence="2 3" key="1">
    <citation type="journal article" date="2019" name="Nat. Microbiol.">
        <title>Mediterranean grassland soil C-N compound turnover is dependent on rainfall and depth, and is mediated by genomically divergent microorganisms.</title>
        <authorList>
            <person name="Diamond S."/>
            <person name="Andeer P.F."/>
            <person name="Li Z."/>
            <person name="Crits-Christoph A."/>
            <person name="Burstein D."/>
            <person name="Anantharaman K."/>
            <person name="Lane K.R."/>
            <person name="Thomas B.C."/>
            <person name="Pan C."/>
            <person name="Northen T.R."/>
            <person name="Banfield J.F."/>
        </authorList>
    </citation>
    <scope>NUCLEOTIDE SEQUENCE [LARGE SCALE GENOMIC DNA]</scope>
    <source>
        <strain evidence="2">WS_8</strain>
    </source>
</reference>
<gene>
    <name evidence="2" type="ORF">E6K78_07160</name>
</gene>
<dbReference type="AlphaFoldDB" id="A0A538TQ35"/>